<reference evidence="1 3" key="1">
    <citation type="submission" date="2017-09" db="EMBL/GenBank/DDBJ databases">
        <title>The diverse metabolic capabilities of V. boronicumulans make it an excellent choice for continued studies on novel biodegradation.</title>
        <authorList>
            <person name="Sun S."/>
        </authorList>
    </citation>
    <scope>NUCLEOTIDE SEQUENCE [LARGE SCALE GENOMIC DNA]</scope>
    <source>
        <strain evidence="1 3">J1</strain>
    </source>
</reference>
<dbReference type="CDD" id="cd02603">
    <property type="entry name" value="HAD_sEH-N_like"/>
    <property type="match status" value="1"/>
</dbReference>
<gene>
    <name evidence="1" type="ORF">CKY39_05535</name>
    <name evidence="2" type="ORF">J2W25_005818</name>
</gene>
<dbReference type="Gene3D" id="1.10.150.240">
    <property type="entry name" value="Putative phosphatase, domain 2"/>
    <property type="match status" value="1"/>
</dbReference>
<dbReference type="SFLD" id="SFLDS00003">
    <property type="entry name" value="Haloacid_Dehalogenase"/>
    <property type="match status" value="1"/>
</dbReference>
<dbReference type="EMBL" id="JAUSRR010000012">
    <property type="protein sequence ID" value="MDP9926769.1"/>
    <property type="molecule type" value="Genomic_DNA"/>
</dbReference>
<evidence type="ECO:0000313" key="2">
    <source>
        <dbReference type="EMBL" id="MDP9926769.1"/>
    </source>
</evidence>
<dbReference type="PANTHER" id="PTHR43611:SF3">
    <property type="entry name" value="FLAVIN MONONUCLEOTIDE HYDROLASE 1, CHLOROPLATIC"/>
    <property type="match status" value="1"/>
</dbReference>
<dbReference type="NCBIfam" id="TIGR01509">
    <property type="entry name" value="HAD-SF-IA-v3"/>
    <property type="match status" value="1"/>
</dbReference>
<keyword evidence="2" id="KW-0378">Hydrolase</keyword>
<dbReference type="RefSeq" id="WP_070059991.1">
    <property type="nucleotide sequence ID" value="NZ_BKDH01000002.1"/>
</dbReference>
<dbReference type="KEGG" id="vbo:CKY39_05535"/>
<dbReference type="Proteomes" id="UP001244295">
    <property type="component" value="Unassembled WGS sequence"/>
</dbReference>
<dbReference type="SFLD" id="SFLDG01129">
    <property type="entry name" value="C1.5:_HAD__Beta-PGM__Phosphata"/>
    <property type="match status" value="1"/>
</dbReference>
<sequence>MNVVFDLGAVLFAWEPARLVQAHLPSHAPTDAAAAALGRALFHHDDWTGFDCGTRTLDDAIARMSARLALPAESLHAMLDGLGERLAPIDVTVAMLEELLVQRDAGEPLRLYYLSNMPVPFARALERRHAFMRRFDGGVFSGDVKFLKPEREIYELLAMRHGLDPEQTVFIDDSAANVEMARAFGWHAIHCTAPDKLPAQLQRYLPVSTTLSVSNPRLRA</sequence>
<protein>
    <submittedName>
        <fullName evidence="1">HAD family phosphatase</fullName>
    </submittedName>
    <submittedName>
        <fullName evidence="2">Hydrolase of the HAD superfamily</fullName>
    </submittedName>
</protein>
<dbReference type="OrthoDB" id="9797415at2"/>
<evidence type="ECO:0000313" key="3">
    <source>
        <dbReference type="Proteomes" id="UP000217154"/>
    </source>
</evidence>
<dbReference type="Gene3D" id="3.40.50.1000">
    <property type="entry name" value="HAD superfamily/HAD-like"/>
    <property type="match status" value="1"/>
</dbReference>
<dbReference type="SUPFAM" id="SSF56784">
    <property type="entry name" value="HAD-like"/>
    <property type="match status" value="1"/>
</dbReference>
<reference evidence="2" key="2">
    <citation type="submission" date="2023-07" db="EMBL/GenBank/DDBJ databases">
        <title>Sorghum-associated microbial communities from plants grown in Nebraska, USA.</title>
        <authorList>
            <person name="Schachtman D."/>
        </authorList>
    </citation>
    <scope>NUCLEOTIDE SEQUENCE</scope>
    <source>
        <strain evidence="2">DS2795</strain>
    </source>
</reference>
<name>A0A1E7U6E4_9BURK</name>
<evidence type="ECO:0000313" key="1">
    <source>
        <dbReference type="EMBL" id="ATA52734.1"/>
    </source>
</evidence>
<dbReference type="InterPro" id="IPR023214">
    <property type="entry name" value="HAD_sf"/>
</dbReference>
<organism evidence="1 3">
    <name type="scientific">Variovorax boronicumulans</name>
    <dbReference type="NCBI Taxonomy" id="436515"/>
    <lineage>
        <taxon>Bacteria</taxon>
        <taxon>Pseudomonadati</taxon>
        <taxon>Pseudomonadota</taxon>
        <taxon>Betaproteobacteria</taxon>
        <taxon>Burkholderiales</taxon>
        <taxon>Comamonadaceae</taxon>
        <taxon>Variovorax</taxon>
    </lineage>
</organism>
<dbReference type="PANTHER" id="PTHR43611">
    <property type="entry name" value="ALPHA-D-GLUCOSE 1-PHOSPHATE PHOSPHATASE"/>
    <property type="match status" value="1"/>
</dbReference>
<proteinExistence type="predicted"/>
<dbReference type="EMBL" id="CP023284">
    <property type="protein sequence ID" value="ATA52734.1"/>
    <property type="molecule type" value="Genomic_DNA"/>
</dbReference>
<dbReference type="Pfam" id="PF00702">
    <property type="entry name" value="Hydrolase"/>
    <property type="match status" value="1"/>
</dbReference>
<dbReference type="GO" id="GO:0016787">
    <property type="term" value="F:hydrolase activity"/>
    <property type="evidence" value="ECO:0007669"/>
    <property type="project" value="UniProtKB-KW"/>
</dbReference>
<dbReference type="AlphaFoldDB" id="A0A1E7U6E4"/>
<dbReference type="InterPro" id="IPR036412">
    <property type="entry name" value="HAD-like_sf"/>
</dbReference>
<dbReference type="Proteomes" id="UP000217154">
    <property type="component" value="Chromosome"/>
</dbReference>
<dbReference type="STRING" id="436515.GCA_001752345_02322"/>
<accession>A0A1E7U6E4</accession>
<dbReference type="GeneID" id="82270408"/>
<dbReference type="InterPro" id="IPR023198">
    <property type="entry name" value="PGP-like_dom2"/>
</dbReference>
<dbReference type="InterPro" id="IPR006439">
    <property type="entry name" value="HAD-SF_hydro_IA"/>
</dbReference>